<feature type="region of interest" description="Disordered" evidence="17">
    <location>
        <begin position="4241"/>
        <end position="4263"/>
    </location>
</feature>
<dbReference type="CDD" id="cd01853">
    <property type="entry name" value="Toc34_like"/>
    <property type="match status" value="1"/>
</dbReference>
<evidence type="ECO:0000256" key="14">
    <source>
        <dbReference type="ARBA" id="ARBA00023136"/>
    </source>
</evidence>
<keyword evidence="5" id="KW-0812">Transmembrane</keyword>
<evidence type="ECO:0000259" key="18">
    <source>
        <dbReference type="PROSITE" id="PS51720"/>
    </source>
</evidence>
<keyword evidence="8" id="KW-0378">Hydrolase</keyword>
<feature type="compositionally biased region" description="Basic and acidic residues" evidence="17">
    <location>
        <begin position="2302"/>
        <end position="2311"/>
    </location>
</feature>
<dbReference type="GO" id="GO:0046872">
    <property type="term" value="F:metal ion binding"/>
    <property type="evidence" value="ECO:0007669"/>
    <property type="project" value="UniProtKB-KW"/>
</dbReference>
<dbReference type="GO" id="GO:0005525">
    <property type="term" value="F:GTP binding"/>
    <property type="evidence" value="ECO:0007669"/>
    <property type="project" value="UniProtKB-KW"/>
</dbReference>
<feature type="region of interest" description="Disordered" evidence="17">
    <location>
        <begin position="2292"/>
        <end position="2311"/>
    </location>
</feature>
<feature type="compositionally biased region" description="Basic and acidic residues" evidence="17">
    <location>
        <begin position="3290"/>
        <end position="3305"/>
    </location>
</feature>
<evidence type="ECO:0000256" key="2">
    <source>
        <dbReference type="ARBA" id="ARBA00022448"/>
    </source>
</evidence>
<feature type="region of interest" description="Disordered" evidence="17">
    <location>
        <begin position="3273"/>
        <end position="3305"/>
    </location>
</feature>
<keyword evidence="10" id="KW-0460">Magnesium</keyword>
<dbReference type="STRING" id="40148.A0A0D9Y8B8"/>
<dbReference type="FunFam" id="3.40.50.300:FF:000413">
    <property type="entry name" value="Translocase of chloroplast 120, chloroplastic"/>
    <property type="match status" value="1"/>
</dbReference>
<comment type="cofactor">
    <cofactor evidence="1">
        <name>Mg(2+)</name>
        <dbReference type="ChEBI" id="CHEBI:18420"/>
    </cofactor>
</comment>
<dbReference type="Pfam" id="PF11886">
    <property type="entry name" value="TOC159_MAD"/>
    <property type="match status" value="1"/>
</dbReference>
<evidence type="ECO:0000256" key="5">
    <source>
        <dbReference type="ARBA" id="ARBA00022692"/>
    </source>
</evidence>
<evidence type="ECO:0000256" key="6">
    <source>
        <dbReference type="ARBA" id="ARBA00022723"/>
    </source>
</evidence>
<dbReference type="PANTHER" id="PTHR10903">
    <property type="entry name" value="GTPASE, IMAP FAMILY MEMBER-RELATED"/>
    <property type="match status" value="1"/>
</dbReference>
<evidence type="ECO:0000256" key="11">
    <source>
        <dbReference type="ARBA" id="ARBA00022927"/>
    </source>
</evidence>
<evidence type="ECO:0000313" key="19">
    <source>
        <dbReference type="EnsemblPlants" id="OGLUM01G17270.1"/>
    </source>
</evidence>
<comment type="similarity">
    <text evidence="16">Belongs to the TRAFAC class TrmE-Era-EngA-EngB-Septin-like GTPase superfamily. AIG1/Toc34/Toc159-like paraseptin GTPase family. TOC159 subfamily.</text>
</comment>
<organism evidence="19">
    <name type="scientific">Oryza glumipatula</name>
    <dbReference type="NCBI Taxonomy" id="40148"/>
    <lineage>
        <taxon>Eukaryota</taxon>
        <taxon>Viridiplantae</taxon>
        <taxon>Streptophyta</taxon>
        <taxon>Embryophyta</taxon>
        <taxon>Tracheophyta</taxon>
        <taxon>Spermatophyta</taxon>
        <taxon>Magnoliopsida</taxon>
        <taxon>Liliopsida</taxon>
        <taxon>Poales</taxon>
        <taxon>Poaceae</taxon>
        <taxon>BOP clade</taxon>
        <taxon>Oryzoideae</taxon>
        <taxon>Oryzeae</taxon>
        <taxon>Oryzinae</taxon>
        <taxon>Oryza</taxon>
    </lineage>
</organism>
<feature type="region of interest" description="Disordered" evidence="17">
    <location>
        <begin position="2456"/>
        <end position="2485"/>
    </location>
</feature>
<dbReference type="GO" id="GO:0016787">
    <property type="term" value="F:hydrolase activity"/>
    <property type="evidence" value="ECO:0007669"/>
    <property type="project" value="UniProtKB-KW"/>
</dbReference>
<comment type="subcellular location">
    <subcellularLocation>
        <location evidence="15">Plastid</location>
        <location evidence="15">Chloroplast outer membrane</location>
        <topology evidence="15">Single-pass membrane protein</topology>
    </subcellularLocation>
</comment>
<evidence type="ECO:0000256" key="17">
    <source>
        <dbReference type="SAM" id="MobiDB-lite"/>
    </source>
</evidence>
<feature type="region of interest" description="Disordered" evidence="17">
    <location>
        <begin position="1182"/>
        <end position="1210"/>
    </location>
</feature>
<evidence type="ECO:0000256" key="16">
    <source>
        <dbReference type="ARBA" id="ARBA00023775"/>
    </source>
</evidence>
<feature type="region of interest" description="Disordered" evidence="17">
    <location>
        <begin position="3213"/>
        <end position="3233"/>
    </location>
</feature>
<dbReference type="GO" id="GO:0015031">
    <property type="term" value="P:protein transport"/>
    <property type="evidence" value="ECO:0007669"/>
    <property type="project" value="UniProtKB-KW"/>
</dbReference>
<feature type="region of interest" description="Disordered" evidence="17">
    <location>
        <begin position="3599"/>
        <end position="3625"/>
    </location>
</feature>
<dbReference type="SUPFAM" id="SSF52540">
    <property type="entry name" value="P-loop containing nucleoside triphosphate hydrolases"/>
    <property type="match status" value="1"/>
</dbReference>
<dbReference type="PANTHER" id="PTHR10903:SF135">
    <property type="entry name" value="TRANSLOCASE OF CHLOROPLAST 120, CHLOROPLASTIC-RELATED"/>
    <property type="match status" value="1"/>
</dbReference>
<accession>A0A0D9Y8B8</accession>
<dbReference type="InterPro" id="IPR045058">
    <property type="entry name" value="GIMA/IAN/Toc"/>
</dbReference>
<feature type="compositionally biased region" description="Basic and acidic residues" evidence="17">
    <location>
        <begin position="1040"/>
        <end position="1051"/>
    </location>
</feature>
<dbReference type="Gramene" id="OGLUM01G17270.1">
    <property type="protein sequence ID" value="OGLUM01G17270.1"/>
    <property type="gene ID" value="OGLUM01G17270"/>
</dbReference>
<keyword evidence="6" id="KW-0479">Metal-binding</keyword>
<dbReference type="GO" id="GO:0009707">
    <property type="term" value="C:chloroplast outer membrane"/>
    <property type="evidence" value="ECO:0007669"/>
    <property type="project" value="UniProtKB-SubCell"/>
</dbReference>
<feature type="compositionally biased region" description="Acidic residues" evidence="17">
    <location>
        <begin position="3280"/>
        <end position="3289"/>
    </location>
</feature>
<reference evidence="19" key="3">
    <citation type="submission" date="2018-05" db="EMBL/GenBank/DDBJ databases">
        <title>OgluRS3 (Oryza glumaepatula Reference Sequence Version 3).</title>
        <authorList>
            <person name="Zhang J."/>
            <person name="Kudrna D."/>
            <person name="Lee S."/>
            <person name="Talag J."/>
            <person name="Welchert J."/>
            <person name="Wing R.A."/>
        </authorList>
    </citation>
    <scope>NUCLEOTIDE SEQUENCE [LARGE SCALE GENOMIC DNA]</scope>
</reference>
<reference evidence="19" key="1">
    <citation type="submission" date="2013-08" db="EMBL/GenBank/DDBJ databases">
        <title>Oryza genome evolution.</title>
        <authorList>
            <person name="Wing R.A."/>
            <person name="Panaud O."/>
            <person name="Oliveira A.C."/>
        </authorList>
    </citation>
    <scope>NUCLEOTIDE SEQUENCE</scope>
</reference>
<keyword evidence="14" id="KW-0472">Membrane</keyword>
<keyword evidence="2" id="KW-0813">Transport</keyword>
<dbReference type="PROSITE" id="PS51720">
    <property type="entry name" value="G_AIG1"/>
    <property type="match status" value="1"/>
</dbReference>
<dbReference type="InterPro" id="IPR024283">
    <property type="entry name" value="TOC159_MAD"/>
</dbReference>
<dbReference type="InterPro" id="IPR027417">
    <property type="entry name" value="P-loop_NTPase"/>
</dbReference>
<feature type="region of interest" description="Disordered" evidence="17">
    <location>
        <begin position="1029"/>
        <end position="1051"/>
    </location>
</feature>
<keyword evidence="3" id="KW-0150">Chloroplast</keyword>
<keyword evidence="4" id="KW-0934">Plastid</keyword>
<feature type="domain" description="AIG1-type G" evidence="18">
    <location>
        <begin position="4909"/>
        <end position="5125"/>
    </location>
</feature>
<protein>
    <recommendedName>
        <fullName evidence="18">AIG1-type G domain-containing protein</fullName>
    </recommendedName>
</protein>
<dbReference type="eggNOG" id="ENOG502QR60">
    <property type="taxonomic scope" value="Eukaryota"/>
</dbReference>
<sequence length="5488" mass="616991">MAQLLVTDVPVVDGIMDIENYAPDMVYVEPEKEKHEEQNVLSMPEAKITKLEEGKHTKAGEGNEFHQEELEYSAENPITAGSIEVSDLALSSIQSIQCEESDQLKLVRAYVESDGMTIVEAKIQKEQSSPKDIEVEVVGLQDISGLKLELDVLGLEEQNIICSQVEKFQDKTEFVADKYHERDLDHVELVVPGNDKEHDALYVVEPSASLLDDEGTNFVEDDKLAHAKLESLLKNVSENRVESLVQEKANTNETELLEPDMKSNADLKAIRIVKCKESDDMKLCKEDCISDCLAMEEDDMIKATSAVNDNGVSVVIHEAKDDNKNVFEDHGMIEDKTYIVPQKYFEPEKFSIEFKNLNGEAEEDKQKEILVLQDKSNMMQDKKDQNNLEQTDSNGGEEELQVKDKDLVALEVEESELKVTGLVAVSDIELRTTEAIRCEESDRVKLTRDDLESDCSAVHIDKVLRDASLGKNFEESGANLAAADDDKNHIVDWGMKEENSISLQVETIEDKTNFMPEKFSEPEKVYTGCEKLNNEKEEQEENDKINTLKDEKDHNTFEHTDSIKGEVQLPDKDKNLVTSEAEGSVLEVMHSVSLSYAELRSIETLQGEEGDGVKSMEDFLKSDCMIVQANVHNELSTPTNVDVEEVDLQDDETFYIGEPKAVKLEDENETNIEEDDKMVLEEVESPIKNDNKTVLVEVESPVKNVCLETLETERDILSEDEKKMEVGHVNECSEIEVGLMVKEVVNKIELEEADSETKSNADKKPIQILQFEHMDEAEFGADDSKSNCLAVNADNVQRDVSLRKNIEESSASLDGADDEKNDMAYCGMKEAISMSLQVETMEEKTNFTPEKSSVPGKNYTEFEKLNDEGEEEEQNDKIITLKDEKDHNIFEHIYSIGGEVELLVKDENLVMLEAERSVPEVMDIIAVSDAELRLIEHPHCEVTDAVKSAGDYSESDYMILEGNLHNEPSTPTDVGVETADLQDETFYIGEPKATKLEDEDEPNTEKNDKMVVGEVETPMKNVSLESLETTENITSEDENEIKARHLSESSENDIRFPEKEYTNKIDLEVADSVMEGYDDQKPIKILQWEHMEEAEYGTADSKSDLLTMYADKVQRDASQGMNVEESGASLEGVDGGKNDVANWGVKEGNNLILQVETMEEEINFMSEKFSDPKKFYTRFEKENDKIEEQEENDKSSTLNDKKDENTLEHTNSVGGDVKLLVKDESLVTLEAKASALEVMDLVLVSEFELSSNETLQCEESDGAKSIGDYVEDESSTPTDVEVEEVNLQDETFYIKEPKVAKLEDEMETNTEEKDKIIVVEVESPVKHLNLETGENIKLEDEKEMEVGHLNKSRGNEMEFLVKEDAKITELEQTNLDIKNSANQRAIQNIQCINMDEAEFVTDDLKSDCLAMHADNVQRDASLTKNIEENSASLEGADDEKNNMADCRMEVGNTMSLQVVTMKEKTNFMLENSSVQENDNTGFETLNDKREEQVKNIKLNPLKDENNHNTFEHTYLIEGNVELHVKDEKLVTLETEGSELEVMDTVLVSDAELRLMEPPQCEEIDAMKSTGDFSESHCLILEANVHNEPSTSTDDVVEAADLQDETFYIEEPKEAKLADENDKMVTVEMESLVKNLSLELLESEKNVMLEYEKEMKVGHVGQSNENDVGLLVEEDAKKIKLEEADSDIKSNVDKKAFQILQCEYMDEAKFGTVDSKSNYLAMHEDNVQREASLTNNVQQSSASLDSADDEKNDIADCGMKERNTMSLQVGMMEENTNFIQVQSSGLEKDCTRFEKLNDEREEEEKNDKTNTLKEEKDHKTFEHTYSIGEGVELLVKHENLVTLEAEGSVLEVMDTILVSHAELRLMEPPQCEEIDAMKSTGDYLESYCTILEANVQNKSSTPTNFEVEVTDLQDETLYIGEPKASKLEDHSEPNTEENDKMVVVEVESPLKNVCLGSMETREYITLEEKEMDVGHLGASSGNDFQFLEKEDTHKIELVGANSSITCNDDQKPIKKLQWEHMEEAKLGTTERSALEVMNSVLGSDVELSSIETLQCEESDRAKLTRDYLERDCVIVEANVQDEPSTPTDVEVEEVDLQDETSYIGEFKDAKLEDEKETISEEINKMVAVEVESSVNKLCLETTENITLEDEKQMGVGHLDKSSGDEVFSVKELTNKSELVHADLDINNNSEQKAIQNLQCIKIDEAELVAVDSKSDCLAVHAGNVEVDASMTKNIEESGACLEGADNSKNDVVDFRMKEGNNMSSQGETMEEKTNFMLEKYSVSEKDYKRYEKLNDVEEEQEENDKTSTLKEEKDHNTFEHAYSIRGEVGLLMKDVTLVTLEVEGSALNILDSALVSDDALRLMETPQCEQSEGVKSTGNYLESNCVTEEANVDNKPSTPIDVEVEVTNLQDQMLCIGEPKAAKLEDQNEPNTKENNKMVGVVVDSPEKHTSLETLETREHVTSEDEEEIDVGHLGESSGNDTGFLDKEDTNKIELQEANSGIQCNDDQKPIKILLWEHMEEAELGTAEGSTLEVTDSVLVSDVELSSIETVQCEESDGAKSTDFESDCMMEQANVQDESSTPTYVEVEEVDLPDETSYIGDPNSAKLEDEKQTVTEENDKMVIVKVESSVKNLSLEVAENITLEDEKEMEVGNLGKSSGDEVFPVKEDANITKLAQAGSDIKKKSGQKAIQNLQRIEMDEAEFVIVDSKSDCLAVNSGNVQIDASLTENIEESVASLEGADDAKNVVVGCWMKEGNTMSMQVEMMEKTNFMHEKSSVPENIYTIFEQMNDEGGEEETKEKTNTLKDVKDHYTFDHTNLIGGEMELLVKDENLVTLGAEGSALDFLDSVLMSDTELRFVEPLQCEESDGVELTGDYSKSDCVIVDANVHNEPSTPIGLEVEATDLQDETFYIGHPKVAKLEDENETNTKENNKMVGVEVDSPLKNISLETMQTRKNVILEDEEEIEVDHLNESSGNEVGFIGGEVDLLVEDENLVTLGVEESALEVMDSVSVSYAELRSIKTFRCEESDGVKSTKDYLESDCMIVPSDVHYELSSPRNVEVEAVDLRDETFYIGETKAAKLEEKNETNTKEDDKMVLVEVESPVKNEDKTDLVELESFVKNVSLETFGTEENTMSEYVKEMEVEHFDESNENDLGFLVKEDAQNIELEEINSDKKSNADKMSIQILQLEHINETEFGTDESKSDCLSVHLGKLQRDASGRNNVEESGASLDSANNEKIDMADHGMKEGNTVSLQVDMMEVKTNFMPKKCTVPEKDYTGFENLNDEGEEQEENDKSNTLKDEKHHNTFELKDSVGEEVELRVKGENLVTLETEGSALEVMDSILVSGVKLRLIEPLQCEESDGVELMEVYSESDCMIENANVNNESSTPIDVEVETADIQDETFYIGEPKTSKLEEGNKTNTEENDKIVVVEVEPPVNNLSSETLETRENITTKDEEEMEVGHLNESSGIEVGFLVKEDTNKIKLLEADSNIKSNADKKDIQILQYEHTDESEFGTNDPKSDSLFVHVDMVQRDASLGTNIEECGASLEAADNEKNDMADCGMKEGNTTSLQVETMEEKTNLISKNSSVPEKVYTGFEKLNDEAKEQEGNNRSNTLEHGKDNNTFEHTNSIRGEVEWLEKDDNLVTLLTEGSVLEVMDSVSVSDDELGSIETLKCEDSDGVKMMRDYLESDCLQVEATLKNEASTPTDVEVETVDLQHDKFYKREPIATKLEDENETIVDENTVFTEEGIPMENVSLKTIETGEIIMSEDKEDNKVGHVEPSGNEAGLIEKEDANGIEFKNVESDIRSNANQKDIQILHCEYVDKETNFTSKKFNKLEKVYIEFKKLNDEVEEEKNDKSNIPKEKEDRFTFGHTEGSVHEVMQSVLVSDADLRSIETLQCEESNGVKSTGDYLESGCIIVETNVCNEPLAPKDVEGEVVDLQDETLYIGEPKATKSEDHNENNTEEEDKMVFAEVESPVKIDDEMVLADVESPMKNVSLETLKTEENIMLEDEREKNTSEHTDLICAEVELLVIDENLVTLEAEGRTLEIIESVLISDAELRSIETLQCEDSDGAKSTENYSESDHLIVEANVHIEPSIPTDVDVEAVDLQDDTVYVGEPRDAKLVGENKTKMEEDDMMVLAEVESPVKNVSLETLEAEKDILSEDKEHMEVEHVQSHKNETGFIVKEVNKIEFEEADSDVRSDADQKAIQNFQFEHMDEAEFGIEDLNSDCLTMHEDKLQRDASRGKNLEGSVASIESVDDDKNDKVDYGMKEGNTISLQVETTEHNTNFMSEKSNKPEKVHTGFEKLNDEVEEQEENGKSNTLKDQKENNTCEYTDSIGGEVNLLVIDENLVTFEEERSVLEVIESFSVSDAELISIETLDCEQSEGVKLARDFSKSDWMIIEAKEYNEPSTQMDVEVETVNLEDETFHVGELRASKSEHDNETIIEEDDKLILADVESPVKNVTLETLETEKNTMLEDEEEMEVGHVVDSCENEVVCLVKEGANKIEFEETIQIVQHVEEKTNFVPEKSSVPEKVFTEFEKLNDEVEEHEGNDKNIILKNKKGKNTFEHTNKIRGDIQLLVKDKNLVTMEAERNELEVANSVVVSDPELRSIESFQCEENDGMKLTRNYLESDCMILETNVHKESSTPSDVEVEAVNLRDDTFHIRESTAVKLDDENKTNTENISVVMPNKLQKDVKLSLGKKIVSEISRKPINENVVLSSEQAMEGDKKIELDANIEGNIVRNDIEMVTHNCEICDNCANTMEEDTNGSSHNSPTHGMDSSNTLIYIIKEAITGDEEDIDSSILVTDLQHVASGSHGGNMCPKYFRSSESNSSSRTCISSYNDTKMEYNFTDMTVMKKDKKLHQKLELITEKFLNLLSRMGANTMDFNLDHHHHKSSQQYHDNQKDLSFSCNILVLGKIGVGKSTVINSIMGEEKNKINAFDGATTNVRLVSSVVDGIKVNIIDTPGLRTNVMDQGWNKKILSTVNSYTKKCPPDIILYVDRLDSWSNHFDDIPLLKTITTILGTSIWVNTVVTFTHADSIPPDNSNGDPMTYETFIAQRSHIVQQSIQQATGDMCLINAFSFVENYPYCKRNCQGKKVLPTIQNWRKYLLILCYSTKPKYQPKASINHKGLKEDSSIEVDDYSEVCDDEYEYGQLPTLWPLMKAQFDELMKDKNKDECAYHVKLIQGMQFNGVTQGSMPCDNDLNPLQKNRMSPILNMVIEPSFDFDDPPTHQYNLLEPTSIITRKHVLGAHTWDHEYNFDGASLEKTLVLHKPTKCFEATLVEFSKDMKKSRIHFNSSFRSKHVDDASHCLGYNIQKAWKKLAYCIWGETTTKDTKHKTVGGLSVMFLGDTMLTGVKIEDYISVGESLALLVSIGTMQAKGNTAYGVNMESRLKIKYYPINRLMLFFGLSLIKLHSAIALGINLQSQYLLRRHSKMALHIGLNTLRTGQINLKMSTSKMVQIALLGLVPLATSMYKSFVHSAEHN</sequence>
<proteinExistence type="inferred from homology"/>
<dbReference type="Pfam" id="PF04548">
    <property type="entry name" value="AIG1"/>
    <property type="match status" value="1"/>
</dbReference>
<keyword evidence="20" id="KW-1185">Reference proteome</keyword>
<evidence type="ECO:0000256" key="13">
    <source>
        <dbReference type="ARBA" id="ARBA00023134"/>
    </source>
</evidence>
<evidence type="ECO:0000256" key="3">
    <source>
        <dbReference type="ARBA" id="ARBA00022528"/>
    </source>
</evidence>
<dbReference type="EnsemblPlants" id="OGLUM01G17270.1">
    <property type="protein sequence ID" value="OGLUM01G17270.1"/>
    <property type="gene ID" value="OGLUM01G17270"/>
</dbReference>
<evidence type="ECO:0000256" key="1">
    <source>
        <dbReference type="ARBA" id="ARBA00001946"/>
    </source>
</evidence>
<keyword evidence="7" id="KW-0547">Nucleotide-binding</keyword>
<evidence type="ECO:0000256" key="9">
    <source>
        <dbReference type="ARBA" id="ARBA00022805"/>
    </source>
</evidence>
<evidence type="ECO:0000256" key="15">
    <source>
        <dbReference type="ARBA" id="ARBA00023766"/>
    </source>
</evidence>
<dbReference type="Proteomes" id="UP000026961">
    <property type="component" value="Chromosome 1"/>
</dbReference>
<keyword evidence="9" id="KW-1002">Plastid outer membrane</keyword>
<keyword evidence="12" id="KW-1133">Transmembrane helix</keyword>
<feature type="region of interest" description="Disordered" evidence="17">
    <location>
        <begin position="378"/>
        <end position="400"/>
    </location>
</feature>
<evidence type="ECO:0000256" key="10">
    <source>
        <dbReference type="ARBA" id="ARBA00022842"/>
    </source>
</evidence>
<evidence type="ECO:0000256" key="12">
    <source>
        <dbReference type="ARBA" id="ARBA00022989"/>
    </source>
</evidence>
<keyword evidence="13" id="KW-0342">GTP-binding</keyword>
<reference evidence="19" key="2">
    <citation type="submission" date="2015-04" db="UniProtKB">
        <authorList>
            <consortium name="EnsemblPlants"/>
        </authorList>
    </citation>
    <scope>IDENTIFICATION</scope>
</reference>
<evidence type="ECO:0000313" key="20">
    <source>
        <dbReference type="Proteomes" id="UP000026961"/>
    </source>
</evidence>
<evidence type="ECO:0000256" key="8">
    <source>
        <dbReference type="ARBA" id="ARBA00022801"/>
    </source>
</evidence>
<dbReference type="InterPro" id="IPR006703">
    <property type="entry name" value="G_AIG1"/>
</dbReference>
<dbReference type="Gene3D" id="3.40.50.300">
    <property type="entry name" value="P-loop containing nucleotide triphosphate hydrolases"/>
    <property type="match status" value="1"/>
</dbReference>
<keyword evidence="11" id="KW-0653">Protein transport</keyword>
<evidence type="ECO:0000256" key="4">
    <source>
        <dbReference type="ARBA" id="ARBA00022640"/>
    </source>
</evidence>
<feature type="compositionally biased region" description="Basic and acidic residues" evidence="17">
    <location>
        <begin position="3599"/>
        <end position="3621"/>
    </location>
</feature>
<evidence type="ECO:0000256" key="7">
    <source>
        <dbReference type="ARBA" id="ARBA00022741"/>
    </source>
</evidence>
<dbReference type="HOGENOM" id="CLU_223635_0_0_1"/>
<name>A0A0D9Y8B8_9ORYZ</name>